<feature type="non-terminal residue" evidence="4">
    <location>
        <position position="252"/>
    </location>
</feature>
<accession>A0A2S7U4H3</accession>
<evidence type="ECO:0000313" key="5">
    <source>
        <dbReference type="Proteomes" id="UP000239907"/>
    </source>
</evidence>
<dbReference type="SUPFAM" id="SSF46626">
    <property type="entry name" value="Cytochrome c"/>
    <property type="match status" value="1"/>
</dbReference>
<protein>
    <recommendedName>
        <fullName evidence="6">Cytochrome c domain-containing protein</fullName>
    </recommendedName>
</protein>
<dbReference type="GO" id="GO:0009055">
    <property type="term" value="F:electron transfer activity"/>
    <property type="evidence" value="ECO:0007669"/>
    <property type="project" value="InterPro"/>
</dbReference>
<evidence type="ECO:0000259" key="2">
    <source>
        <dbReference type="Pfam" id="PF07583"/>
    </source>
</evidence>
<evidence type="ECO:0000256" key="1">
    <source>
        <dbReference type="SAM" id="SignalP"/>
    </source>
</evidence>
<dbReference type="Pfam" id="PF07583">
    <property type="entry name" value="PSCyt2"/>
    <property type="match status" value="1"/>
</dbReference>
<dbReference type="EMBL" id="MQWA01000001">
    <property type="protein sequence ID" value="PQJ29331.1"/>
    <property type="molecule type" value="Genomic_DNA"/>
</dbReference>
<evidence type="ECO:0008006" key="6">
    <source>
        <dbReference type="Google" id="ProtNLM"/>
    </source>
</evidence>
<feature type="signal peptide" evidence="1">
    <location>
        <begin position="1"/>
        <end position="24"/>
    </location>
</feature>
<dbReference type="InterPro" id="IPR011429">
    <property type="entry name" value="Cyt_c_Planctomycete-type"/>
</dbReference>
<dbReference type="Pfam" id="PF07635">
    <property type="entry name" value="PSCyt1"/>
    <property type="match status" value="1"/>
</dbReference>
<dbReference type="PANTHER" id="PTHR35889:SF3">
    <property type="entry name" value="F-BOX DOMAIN-CONTAINING PROTEIN"/>
    <property type="match status" value="1"/>
</dbReference>
<evidence type="ECO:0000313" key="4">
    <source>
        <dbReference type="EMBL" id="PQJ29331.1"/>
    </source>
</evidence>
<sequence length="252" mass="28091">MIFRPSPYLPTLTALCVLLQTAFATSPAATEIRYGRDIRPILSDNCFFCHGTDPETREGDLRLDIREDALKGKAFIPGNPAKSLLIKVINSTDPDVLMPPKKSHKSLTPTDKKILTEWVKQGAKYEAHWAYVAPKNSPDATIDSIVARDLQQQGLAFSEPAKPEVLVRRLYFDLIGLPPTAKQAQKFFTAYAKSPRLATEALVDELLASAHFGEQMAISWLDNVRYADTVGYHGDMTISTSPYRDYVINSFN</sequence>
<feature type="domain" description="DUF1549" evidence="2">
    <location>
        <begin position="142"/>
        <end position="252"/>
    </location>
</feature>
<dbReference type="Proteomes" id="UP000239907">
    <property type="component" value="Unassembled WGS sequence"/>
</dbReference>
<name>A0A2S7U4H3_9BACT</name>
<evidence type="ECO:0000259" key="3">
    <source>
        <dbReference type="Pfam" id="PF07635"/>
    </source>
</evidence>
<feature type="domain" description="Cytochrome C Planctomycete-type" evidence="3">
    <location>
        <begin position="46"/>
        <end position="101"/>
    </location>
</feature>
<keyword evidence="5" id="KW-1185">Reference proteome</keyword>
<comment type="caution">
    <text evidence="4">The sequence shown here is derived from an EMBL/GenBank/DDBJ whole genome shotgun (WGS) entry which is preliminary data.</text>
</comment>
<dbReference type="RefSeq" id="WP_165788840.1">
    <property type="nucleotide sequence ID" value="NZ_MQWA01000001.1"/>
</dbReference>
<dbReference type="InterPro" id="IPR011444">
    <property type="entry name" value="DUF1549"/>
</dbReference>
<reference evidence="4 5" key="1">
    <citation type="submission" date="2016-12" db="EMBL/GenBank/DDBJ databases">
        <title>Study of bacterial adaptation to deep sea.</title>
        <authorList>
            <person name="Song J."/>
            <person name="Yoshizawa S."/>
            <person name="Kogure K."/>
        </authorList>
    </citation>
    <scope>NUCLEOTIDE SEQUENCE [LARGE SCALE GENOMIC DNA]</scope>
    <source>
        <strain evidence="4 5">SAORIC-165</strain>
    </source>
</reference>
<proteinExistence type="predicted"/>
<dbReference type="AlphaFoldDB" id="A0A2S7U4H3"/>
<dbReference type="GO" id="GO:0020037">
    <property type="term" value="F:heme binding"/>
    <property type="evidence" value="ECO:0007669"/>
    <property type="project" value="InterPro"/>
</dbReference>
<feature type="chain" id="PRO_5015667188" description="Cytochrome c domain-containing protein" evidence="1">
    <location>
        <begin position="25"/>
        <end position="252"/>
    </location>
</feature>
<gene>
    <name evidence="4" type="ORF">BSZ32_13105</name>
</gene>
<dbReference type="InterPro" id="IPR036909">
    <property type="entry name" value="Cyt_c-like_dom_sf"/>
</dbReference>
<dbReference type="PANTHER" id="PTHR35889">
    <property type="entry name" value="CYCLOINULO-OLIGOSACCHARIDE FRUCTANOTRANSFERASE-RELATED"/>
    <property type="match status" value="1"/>
</dbReference>
<keyword evidence="1" id="KW-0732">Signal</keyword>
<organism evidence="4 5">
    <name type="scientific">Rubritalea profundi</name>
    <dbReference type="NCBI Taxonomy" id="1658618"/>
    <lineage>
        <taxon>Bacteria</taxon>
        <taxon>Pseudomonadati</taxon>
        <taxon>Verrucomicrobiota</taxon>
        <taxon>Verrucomicrobiia</taxon>
        <taxon>Verrucomicrobiales</taxon>
        <taxon>Rubritaleaceae</taxon>
        <taxon>Rubritalea</taxon>
    </lineage>
</organism>